<dbReference type="Pfam" id="PF01433">
    <property type="entry name" value="Peptidase_M1"/>
    <property type="match status" value="1"/>
</dbReference>
<dbReference type="SUPFAM" id="SSF55486">
    <property type="entry name" value="Metalloproteases ('zincins'), catalytic domain"/>
    <property type="match status" value="1"/>
</dbReference>
<evidence type="ECO:0000256" key="11">
    <source>
        <dbReference type="ARBA" id="ARBA00023049"/>
    </source>
</evidence>
<dbReference type="InterPro" id="IPR014782">
    <property type="entry name" value="Peptidase_M1_dom"/>
</dbReference>
<dbReference type="GO" id="GO:0070006">
    <property type="term" value="F:metalloaminopeptidase activity"/>
    <property type="evidence" value="ECO:0007669"/>
    <property type="project" value="TreeGrafter"/>
</dbReference>
<dbReference type="GO" id="GO:0005615">
    <property type="term" value="C:extracellular space"/>
    <property type="evidence" value="ECO:0007669"/>
    <property type="project" value="TreeGrafter"/>
</dbReference>
<keyword evidence="8" id="KW-0479">Metal-binding</keyword>
<dbReference type="STRING" id="1003.SAMN04488541_100837"/>
<evidence type="ECO:0000313" key="14">
    <source>
        <dbReference type="EMBL" id="SFE84660.1"/>
    </source>
</evidence>
<feature type="domain" description="Aminopeptidase N-like N-terminal" evidence="13">
    <location>
        <begin position="30"/>
        <end position="203"/>
    </location>
</feature>
<evidence type="ECO:0000256" key="10">
    <source>
        <dbReference type="ARBA" id="ARBA00022833"/>
    </source>
</evidence>
<evidence type="ECO:0000256" key="3">
    <source>
        <dbReference type="ARBA" id="ARBA00010136"/>
    </source>
</evidence>
<dbReference type="GO" id="GO:0016020">
    <property type="term" value="C:membrane"/>
    <property type="evidence" value="ECO:0007669"/>
    <property type="project" value="TreeGrafter"/>
</dbReference>
<proteinExistence type="inferred from homology"/>
<dbReference type="PRINTS" id="PR00756">
    <property type="entry name" value="ALADIPTASE"/>
</dbReference>
<feature type="domain" description="Peptidase M1 membrane alanine aminopeptidase" evidence="12">
    <location>
        <begin position="244"/>
        <end position="445"/>
    </location>
</feature>
<dbReference type="AlphaFoldDB" id="A0A1I2DXI4"/>
<dbReference type="CDD" id="cd09603">
    <property type="entry name" value="M1_APN_like"/>
    <property type="match status" value="1"/>
</dbReference>
<evidence type="ECO:0000259" key="13">
    <source>
        <dbReference type="Pfam" id="PF17900"/>
    </source>
</evidence>
<dbReference type="PANTHER" id="PTHR11533:SF174">
    <property type="entry name" value="PUROMYCIN-SENSITIVE AMINOPEPTIDASE-RELATED"/>
    <property type="match status" value="1"/>
</dbReference>
<evidence type="ECO:0000256" key="9">
    <source>
        <dbReference type="ARBA" id="ARBA00022801"/>
    </source>
</evidence>
<dbReference type="Pfam" id="PF17900">
    <property type="entry name" value="Peptidase_M1_N"/>
    <property type="match status" value="1"/>
</dbReference>
<sequence length="533" mass="62788">MRYYIILFLGLISFHIFAQDRYHFQPIDVKHYVFQLQLNDQNNQIKGQTLISILFKEGNLQQLTIDLVSQQNGKGMRVSIVKEQGRLLSFSQEREKLIIQLDKASQKDEVRTFEIVYVGEPADGLIISKNKYGERTFFGDNWANRAHHWLPTIDHPSDKATCEFKVTAPIHYEVIANGRKVEESYLSDSLKFTHWKTEVPIPTKVMVIGVARFAINFLDTYKGISIESWVYPQNKEAGFEDYSLAKEVLQFFESRIGAYPYEKLANVQSKTKYGGMENASNIFYYENSIIGTKSEQIERLIAHEVAHQWFGNAISEKRWQHVWISEGFATYFTELYMEHKKGKKTMQESMKRLQNQVVLFYESHPDLPIVFERINDLNEILNTNSYQKGACVLHTLRYEMGDSLFWQSISTYYEQFQHQNVVTEDFQRIVEQVSGKNWDWFFKQWLYKAGHPKIKTMWEFDKKSKQVKIKIAQKQADIFTLSPELCVYKYNGELIYKEKVFLKERETTLTIPTNEEILKVVIDPENWILMEKE</sequence>
<evidence type="ECO:0000256" key="4">
    <source>
        <dbReference type="ARBA" id="ARBA00012564"/>
    </source>
</evidence>
<dbReference type="EMBL" id="FONY01000008">
    <property type="protein sequence ID" value="SFE84660.1"/>
    <property type="molecule type" value="Genomic_DNA"/>
</dbReference>
<dbReference type="InterPro" id="IPR050344">
    <property type="entry name" value="Peptidase_M1_aminopeptidases"/>
</dbReference>
<protein>
    <recommendedName>
        <fullName evidence="5">Aminopeptidase N</fullName>
        <ecNumber evidence="4">3.4.11.2</ecNumber>
    </recommendedName>
</protein>
<dbReference type="GO" id="GO:0042277">
    <property type="term" value="F:peptide binding"/>
    <property type="evidence" value="ECO:0007669"/>
    <property type="project" value="TreeGrafter"/>
</dbReference>
<comment type="cofactor">
    <cofactor evidence="2">
        <name>Zn(2+)</name>
        <dbReference type="ChEBI" id="CHEBI:29105"/>
    </cofactor>
</comment>
<evidence type="ECO:0000256" key="6">
    <source>
        <dbReference type="ARBA" id="ARBA00022438"/>
    </source>
</evidence>
<evidence type="ECO:0000313" key="15">
    <source>
        <dbReference type="Proteomes" id="UP000199513"/>
    </source>
</evidence>
<dbReference type="InterPro" id="IPR027268">
    <property type="entry name" value="Peptidase_M4/M1_CTD_sf"/>
</dbReference>
<keyword evidence="15" id="KW-1185">Reference proteome</keyword>
<dbReference type="GO" id="GO:0043171">
    <property type="term" value="P:peptide catabolic process"/>
    <property type="evidence" value="ECO:0007669"/>
    <property type="project" value="TreeGrafter"/>
</dbReference>
<keyword evidence="9" id="KW-0378">Hydrolase</keyword>
<dbReference type="EC" id="3.4.11.2" evidence="4"/>
<dbReference type="Gene3D" id="2.60.40.1730">
    <property type="entry name" value="tricorn interacting facor f3 domain"/>
    <property type="match status" value="1"/>
</dbReference>
<reference evidence="14 15" key="1">
    <citation type="submission" date="2016-10" db="EMBL/GenBank/DDBJ databases">
        <authorList>
            <person name="de Groot N.N."/>
        </authorList>
    </citation>
    <scope>NUCLEOTIDE SEQUENCE [LARGE SCALE GENOMIC DNA]</scope>
    <source>
        <strain>GEY</strain>
        <strain evidence="15">DSM 9560</strain>
    </source>
</reference>
<evidence type="ECO:0000259" key="12">
    <source>
        <dbReference type="Pfam" id="PF01433"/>
    </source>
</evidence>
<keyword evidence="11" id="KW-0482">Metalloprotease</keyword>
<organism evidence="14 15">
    <name type="scientific">Thermoflexibacter ruber</name>
    <dbReference type="NCBI Taxonomy" id="1003"/>
    <lineage>
        <taxon>Bacteria</taxon>
        <taxon>Pseudomonadati</taxon>
        <taxon>Bacteroidota</taxon>
        <taxon>Cytophagia</taxon>
        <taxon>Cytophagales</taxon>
        <taxon>Thermoflexibacteraceae</taxon>
        <taxon>Thermoflexibacter</taxon>
    </lineage>
</organism>
<dbReference type="GO" id="GO:0006508">
    <property type="term" value="P:proteolysis"/>
    <property type="evidence" value="ECO:0007669"/>
    <property type="project" value="UniProtKB-KW"/>
</dbReference>
<evidence type="ECO:0000256" key="8">
    <source>
        <dbReference type="ARBA" id="ARBA00022723"/>
    </source>
</evidence>
<comment type="catalytic activity">
    <reaction evidence="1">
        <text>Release of an N-terminal amino acid, Xaa-|-Yaa- from a peptide, amide or arylamide. Xaa is preferably Ala, but may be most amino acids including Pro (slow action). When a terminal hydrophobic residue is followed by a prolyl residue, the two may be released as an intact Xaa-Pro dipeptide.</text>
        <dbReference type="EC" id="3.4.11.2"/>
    </reaction>
</comment>
<dbReference type="InterPro" id="IPR042097">
    <property type="entry name" value="Aminopeptidase_N-like_N_sf"/>
</dbReference>
<dbReference type="GO" id="GO:0005737">
    <property type="term" value="C:cytoplasm"/>
    <property type="evidence" value="ECO:0007669"/>
    <property type="project" value="TreeGrafter"/>
</dbReference>
<gene>
    <name evidence="14" type="ORF">SAMN04488541_100837</name>
</gene>
<dbReference type="SUPFAM" id="SSF63737">
    <property type="entry name" value="Leukotriene A4 hydrolase N-terminal domain"/>
    <property type="match status" value="1"/>
</dbReference>
<keyword evidence="10" id="KW-0862">Zinc</keyword>
<dbReference type="Proteomes" id="UP000199513">
    <property type="component" value="Unassembled WGS sequence"/>
</dbReference>
<name>A0A1I2DXI4_9BACT</name>
<dbReference type="OrthoDB" id="100605at2"/>
<dbReference type="GO" id="GO:0008270">
    <property type="term" value="F:zinc ion binding"/>
    <property type="evidence" value="ECO:0007669"/>
    <property type="project" value="InterPro"/>
</dbReference>
<keyword evidence="7" id="KW-0645">Protease</keyword>
<dbReference type="Gene3D" id="1.10.390.10">
    <property type="entry name" value="Neutral Protease Domain 2"/>
    <property type="match status" value="1"/>
</dbReference>
<dbReference type="InterPro" id="IPR045357">
    <property type="entry name" value="Aminopeptidase_N-like_N"/>
</dbReference>
<comment type="similarity">
    <text evidence="3">Belongs to the peptidase M1 family.</text>
</comment>
<accession>A0A1I2DXI4</accession>
<dbReference type="RefSeq" id="WP_091541777.1">
    <property type="nucleotide sequence ID" value="NZ_FONY01000008.1"/>
</dbReference>
<evidence type="ECO:0000256" key="7">
    <source>
        <dbReference type="ARBA" id="ARBA00022670"/>
    </source>
</evidence>
<keyword evidence="6" id="KW-0031">Aminopeptidase</keyword>
<dbReference type="PANTHER" id="PTHR11533">
    <property type="entry name" value="PROTEASE M1 ZINC METALLOPROTEASE"/>
    <property type="match status" value="1"/>
</dbReference>
<evidence type="ECO:0000256" key="1">
    <source>
        <dbReference type="ARBA" id="ARBA00000098"/>
    </source>
</evidence>
<dbReference type="GO" id="GO:0016285">
    <property type="term" value="F:alanyl aminopeptidase activity"/>
    <property type="evidence" value="ECO:0007669"/>
    <property type="project" value="UniProtKB-EC"/>
</dbReference>
<evidence type="ECO:0000256" key="5">
    <source>
        <dbReference type="ARBA" id="ARBA00015611"/>
    </source>
</evidence>
<dbReference type="InterPro" id="IPR001930">
    <property type="entry name" value="Peptidase_M1"/>
</dbReference>
<evidence type="ECO:0000256" key="2">
    <source>
        <dbReference type="ARBA" id="ARBA00001947"/>
    </source>
</evidence>